<sequence length="74" mass="7948">MTKADIFSETVNNRLVKLELLGSSLNRKIQAFTSLSIVPLSDCAGGSTVVGFHSVTTRVPDLFRLLIKAGQADV</sequence>
<evidence type="ECO:0000313" key="1">
    <source>
        <dbReference type="EMBL" id="EIM14811.1"/>
    </source>
</evidence>
<protein>
    <submittedName>
        <fullName evidence="1">Uncharacterized protein</fullName>
    </submittedName>
</protein>
<dbReference type="AlphaFoldDB" id="A0AB33WP54"/>
<dbReference type="EMBL" id="AHOT01000023">
    <property type="protein sequence ID" value="EIM14811.1"/>
    <property type="molecule type" value="Genomic_DNA"/>
</dbReference>
<evidence type="ECO:0000313" key="2">
    <source>
        <dbReference type="Proteomes" id="UP000003790"/>
    </source>
</evidence>
<reference evidence="1 2" key="1">
    <citation type="journal article" date="2012" name="PLoS Genet.">
        <title>Comparative Genomics of Plant-Associated Pseudomonas spp.: Insights into Diversity and Inheritance of Traits Involved in Multitrophic Interactions.</title>
        <authorList>
            <person name="Loper J.E."/>
            <person name="Hassan K.A."/>
            <person name="Mavrodi D.V."/>
            <person name="Davis E.W.II."/>
            <person name="Lim C.K."/>
            <person name="Shaffer B.T."/>
            <person name="Elbourne L.D."/>
            <person name="Stockwell V.O."/>
            <person name="Hartney S.L."/>
            <person name="Breakwell K."/>
            <person name="Henkels M.D."/>
            <person name="Tetu S.G."/>
            <person name="Rangel L.I."/>
            <person name="Kidarsa T.A."/>
            <person name="Wilson N.L."/>
            <person name="van de Mortel J.E."/>
            <person name="Song C."/>
            <person name="Blumhagen R."/>
            <person name="Radune D."/>
            <person name="Hostetler J.B."/>
            <person name="Brinkac L.M."/>
            <person name="Durkin A.S."/>
            <person name="Kluepfel D.A."/>
            <person name="Wechter W.P."/>
            <person name="Anderson A.J."/>
            <person name="Kim Y.C."/>
            <person name="Pierson L.S.III."/>
            <person name="Pierson E.A."/>
            <person name="Lindow S.E."/>
            <person name="Kobayashi D.Y."/>
            <person name="Raaijmakers J.M."/>
            <person name="Weller D.M."/>
            <person name="Thomashow L.S."/>
            <person name="Allen A.E."/>
            <person name="Paulsen I.T."/>
        </authorList>
    </citation>
    <scope>NUCLEOTIDE SEQUENCE [LARGE SCALE GENOMIC DNA]</scope>
    <source>
        <strain evidence="1 2">O6</strain>
    </source>
</reference>
<proteinExistence type="predicted"/>
<organism evidence="1 2">
    <name type="scientific">Pseudomonas chlororaphis O6</name>
    <dbReference type="NCBI Taxonomy" id="1037915"/>
    <lineage>
        <taxon>Bacteria</taxon>
        <taxon>Pseudomonadati</taxon>
        <taxon>Pseudomonadota</taxon>
        <taxon>Gammaproteobacteria</taxon>
        <taxon>Pseudomonadales</taxon>
        <taxon>Pseudomonadaceae</taxon>
        <taxon>Pseudomonas</taxon>
    </lineage>
</organism>
<accession>A0AB33WP54</accession>
<comment type="caution">
    <text evidence="1">The sequence shown here is derived from an EMBL/GenBank/DDBJ whole genome shotgun (WGS) entry which is preliminary data.</text>
</comment>
<gene>
    <name evidence="1" type="ORF">PchlO6_3225</name>
</gene>
<dbReference type="Proteomes" id="UP000003790">
    <property type="component" value="Chromosome"/>
</dbReference>
<name>A0AB33WP54_9PSED</name>